<dbReference type="InterPro" id="IPR012312">
    <property type="entry name" value="Hemerythrin-like"/>
</dbReference>
<evidence type="ECO:0000256" key="1">
    <source>
        <dbReference type="ARBA" id="ARBA00008710"/>
    </source>
</evidence>
<protein>
    <submittedName>
        <fullName evidence="4">Deazaflavin-dependent oxidoreductase (Nitroreductase family)</fullName>
    </submittedName>
</protein>
<comment type="caution">
    <text evidence="4">The sequence shown here is derived from an EMBL/GenBank/DDBJ whole genome shotgun (WGS) entry which is preliminary data.</text>
</comment>
<evidence type="ECO:0000256" key="2">
    <source>
        <dbReference type="ARBA" id="ARBA00049106"/>
    </source>
</evidence>
<dbReference type="Gene3D" id="2.30.110.10">
    <property type="entry name" value="Electron Transport, Fmn-binding Protein, Chain A"/>
    <property type="match status" value="1"/>
</dbReference>
<dbReference type="NCBIfam" id="TIGR00026">
    <property type="entry name" value="hi_GC_TIGR00026"/>
    <property type="match status" value="1"/>
</dbReference>
<dbReference type="Proteomes" id="UP000627838">
    <property type="component" value="Unassembled WGS sequence"/>
</dbReference>
<feature type="domain" description="Hemerythrin-like" evidence="3">
    <location>
        <begin position="145"/>
        <end position="275"/>
    </location>
</feature>
<dbReference type="Pfam" id="PF01814">
    <property type="entry name" value="Hemerythrin"/>
    <property type="match status" value="1"/>
</dbReference>
<dbReference type="EMBL" id="JADBDZ010000001">
    <property type="protein sequence ID" value="MBE1535243.1"/>
    <property type="molecule type" value="Genomic_DNA"/>
</dbReference>
<comment type="similarity">
    <text evidence="1">Belongs to the F420H(2)-dependent quinone reductase family.</text>
</comment>
<evidence type="ECO:0000259" key="3">
    <source>
        <dbReference type="Pfam" id="PF01814"/>
    </source>
</evidence>
<dbReference type="SUPFAM" id="SSF50475">
    <property type="entry name" value="FMN-binding split barrel"/>
    <property type="match status" value="1"/>
</dbReference>
<dbReference type="PANTHER" id="PTHR39428:SF1">
    <property type="entry name" value="F420H(2)-DEPENDENT QUINONE REDUCTASE RV1261C"/>
    <property type="match status" value="1"/>
</dbReference>
<dbReference type="PANTHER" id="PTHR39428">
    <property type="entry name" value="F420H(2)-DEPENDENT QUINONE REDUCTASE RV1261C"/>
    <property type="match status" value="1"/>
</dbReference>
<proteinExistence type="inferred from homology"/>
<gene>
    <name evidence="4" type="ORF">H4W34_005076</name>
</gene>
<dbReference type="InterPro" id="IPR012349">
    <property type="entry name" value="Split_barrel_FMN-bd"/>
</dbReference>
<dbReference type="Gene3D" id="1.20.120.520">
    <property type="entry name" value="nmb1532 protein domain like"/>
    <property type="match status" value="1"/>
</dbReference>
<organism evidence="4 5">
    <name type="scientific">Actinomadura algeriensis</name>
    <dbReference type="NCBI Taxonomy" id="1679523"/>
    <lineage>
        <taxon>Bacteria</taxon>
        <taxon>Bacillati</taxon>
        <taxon>Actinomycetota</taxon>
        <taxon>Actinomycetes</taxon>
        <taxon>Streptosporangiales</taxon>
        <taxon>Thermomonosporaceae</taxon>
        <taxon>Actinomadura</taxon>
    </lineage>
</organism>
<name>A0ABR9JXN8_9ACTN</name>
<dbReference type="Pfam" id="PF04075">
    <property type="entry name" value="F420H2_quin_red"/>
    <property type="match status" value="1"/>
</dbReference>
<keyword evidence="5" id="KW-1185">Reference proteome</keyword>
<comment type="catalytic activity">
    <reaction evidence="2">
        <text>oxidized coenzyme F420-(gamma-L-Glu)(n) + a quinol + H(+) = reduced coenzyme F420-(gamma-L-Glu)(n) + a quinone</text>
        <dbReference type="Rhea" id="RHEA:39663"/>
        <dbReference type="Rhea" id="RHEA-COMP:12939"/>
        <dbReference type="Rhea" id="RHEA-COMP:14378"/>
        <dbReference type="ChEBI" id="CHEBI:15378"/>
        <dbReference type="ChEBI" id="CHEBI:24646"/>
        <dbReference type="ChEBI" id="CHEBI:132124"/>
        <dbReference type="ChEBI" id="CHEBI:133980"/>
        <dbReference type="ChEBI" id="CHEBI:139511"/>
    </reaction>
</comment>
<evidence type="ECO:0000313" key="4">
    <source>
        <dbReference type="EMBL" id="MBE1535243.1"/>
    </source>
</evidence>
<evidence type="ECO:0000313" key="5">
    <source>
        <dbReference type="Proteomes" id="UP000627838"/>
    </source>
</evidence>
<dbReference type="InterPro" id="IPR004378">
    <property type="entry name" value="F420H2_quin_Rdtase"/>
</dbReference>
<accession>A0ABR9JXN8</accession>
<dbReference type="RefSeq" id="WP_192761484.1">
    <property type="nucleotide sequence ID" value="NZ_JADBDZ010000001.1"/>
</dbReference>
<sequence length="300" mass="33128">MNDWNRPIIEEFRANGGRVGGPFEGADLLLMTSTGAKSGVRHVTPLGYMAEDGLLFVFASNAGAPNDPAWYHNVRADPRVTVEIGTDVFDGVAIPVEGAERDRLYTLQGERVPPYAEYQRQTDRPIPVVALHRVSEQGREWAVGDELVKIHDDLRGRMAELRTEMLAVPDGRAPHAPDLGRRLREHCVAFCDVLGEHHDNEETRAFPLLAARFPGLAPVIDRLRDEHARVTGTRRAQAELVEDADSRDLAHVRAELDRMTAELDAHFAYEEAELGGVLNVIGSLWRAAPPPSAEREATAG</sequence>
<dbReference type="CDD" id="cd12108">
    <property type="entry name" value="Hr-like"/>
    <property type="match status" value="1"/>
</dbReference>
<reference evidence="4 5" key="1">
    <citation type="submission" date="2020-10" db="EMBL/GenBank/DDBJ databases">
        <title>Sequencing the genomes of 1000 actinobacteria strains.</title>
        <authorList>
            <person name="Klenk H.-P."/>
        </authorList>
    </citation>
    <scope>NUCLEOTIDE SEQUENCE [LARGE SCALE GENOMIC DNA]</scope>
    <source>
        <strain evidence="4 5">DSM 46744</strain>
    </source>
</reference>